<evidence type="ECO:0000256" key="4">
    <source>
        <dbReference type="ARBA" id="ARBA00022475"/>
    </source>
</evidence>
<dbReference type="GO" id="GO:0005886">
    <property type="term" value="C:plasma membrane"/>
    <property type="evidence" value="ECO:0007669"/>
    <property type="project" value="UniProtKB-SubCell"/>
</dbReference>
<dbReference type="GO" id="GO:0055085">
    <property type="term" value="P:transmembrane transport"/>
    <property type="evidence" value="ECO:0007669"/>
    <property type="project" value="InterPro"/>
</dbReference>
<organism evidence="8 9">
    <name type="scientific">Sulfuriroseicoccus oceanibius</name>
    <dbReference type="NCBI Taxonomy" id="2707525"/>
    <lineage>
        <taxon>Bacteria</taxon>
        <taxon>Pseudomonadati</taxon>
        <taxon>Verrucomicrobiota</taxon>
        <taxon>Verrucomicrobiia</taxon>
        <taxon>Verrucomicrobiales</taxon>
        <taxon>Verrucomicrobiaceae</taxon>
        <taxon>Sulfuriroseicoccus</taxon>
    </lineage>
</organism>
<keyword evidence="9" id="KW-1185">Reference proteome</keyword>
<dbReference type="InterPro" id="IPR038770">
    <property type="entry name" value="Na+/solute_symporter_sf"/>
</dbReference>
<evidence type="ECO:0000256" key="2">
    <source>
        <dbReference type="ARBA" id="ARBA00010145"/>
    </source>
</evidence>
<proteinExistence type="inferred from homology"/>
<keyword evidence="3" id="KW-0813">Transport</keyword>
<evidence type="ECO:0000256" key="3">
    <source>
        <dbReference type="ARBA" id="ARBA00022448"/>
    </source>
</evidence>
<dbReference type="Pfam" id="PF03547">
    <property type="entry name" value="Mem_trans"/>
    <property type="match status" value="2"/>
</dbReference>
<accession>A0A6B3LEQ7</accession>
<evidence type="ECO:0000313" key="8">
    <source>
        <dbReference type="EMBL" id="QQL44997.1"/>
    </source>
</evidence>
<sequence length="317" mass="33753">MPDPSQLNPLQIYGAVLPVFIVVGIGLFLRWRGIVKPEADKWLLKLVVNLLMPCLILDKMIGNPSLRDIKLIAVSAGTGYLLVSCGMLLALGVGKMVGMKRGAGLRSFGLGTGVQNYGYVAIPVLLAVFVGADLGVLFTHSLGVELAIWTVGMMVLTGETRFSWRRILSGPVVAIIIGLSLSWTGLGEFVPETVHYTIGWLGQCGIPMSLLLVGMTIADLAGNAEWSVKVPVAGGLLRLGVLPFGYIAAAYLVRDWTPLAQVFVVQAAMPAGNFPIVLARHFGGQPDVPTQVMLASTVGSVLTMPLWVSFGVWVIGM</sequence>
<evidence type="ECO:0000313" key="9">
    <source>
        <dbReference type="Proteomes" id="UP000475117"/>
    </source>
</evidence>
<keyword evidence="6" id="KW-1133">Transmembrane helix</keyword>
<dbReference type="PANTHER" id="PTHR36838:SF1">
    <property type="entry name" value="SLR1864 PROTEIN"/>
    <property type="match status" value="1"/>
</dbReference>
<dbReference type="RefSeq" id="WP_164365379.1">
    <property type="nucleotide sequence ID" value="NZ_CP066776.1"/>
</dbReference>
<dbReference type="Proteomes" id="UP000475117">
    <property type="component" value="Chromosome"/>
</dbReference>
<keyword evidence="7" id="KW-0472">Membrane</keyword>
<protein>
    <submittedName>
        <fullName evidence="8">AEC family transporter</fullName>
    </submittedName>
</protein>
<evidence type="ECO:0000256" key="1">
    <source>
        <dbReference type="ARBA" id="ARBA00004651"/>
    </source>
</evidence>
<evidence type="ECO:0000256" key="6">
    <source>
        <dbReference type="ARBA" id="ARBA00022989"/>
    </source>
</evidence>
<evidence type="ECO:0000256" key="7">
    <source>
        <dbReference type="ARBA" id="ARBA00023136"/>
    </source>
</evidence>
<dbReference type="KEGG" id="soa:G3M56_014220"/>
<dbReference type="AlphaFoldDB" id="A0A6B3LEQ7"/>
<dbReference type="EMBL" id="CP066776">
    <property type="protein sequence ID" value="QQL44997.1"/>
    <property type="molecule type" value="Genomic_DNA"/>
</dbReference>
<comment type="similarity">
    <text evidence="2">Belongs to the auxin efflux carrier (TC 2.A.69) family.</text>
</comment>
<dbReference type="Gene3D" id="1.20.1530.20">
    <property type="match status" value="1"/>
</dbReference>
<keyword evidence="4" id="KW-1003">Cell membrane</keyword>
<evidence type="ECO:0000256" key="5">
    <source>
        <dbReference type="ARBA" id="ARBA00022692"/>
    </source>
</evidence>
<gene>
    <name evidence="8" type="ORF">G3M56_014220</name>
</gene>
<reference evidence="8 9" key="1">
    <citation type="submission" date="2020-12" db="EMBL/GenBank/DDBJ databases">
        <title>Sulforoseuscoccus oceanibium gen. nov., sp. nov., a representative of the phylum Verrucomicrobia with special cytoplasmic membrane, and proposal of Sulforoseuscoccusaceae fam. nov.</title>
        <authorList>
            <person name="Xi F."/>
        </authorList>
    </citation>
    <scope>NUCLEOTIDE SEQUENCE [LARGE SCALE GENOMIC DNA]</scope>
    <source>
        <strain evidence="8 9">T37</strain>
    </source>
</reference>
<name>A0A6B3LEQ7_9BACT</name>
<keyword evidence="5" id="KW-0812">Transmembrane</keyword>
<dbReference type="InterPro" id="IPR004776">
    <property type="entry name" value="Mem_transp_PIN-like"/>
</dbReference>
<comment type="subcellular location">
    <subcellularLocation>
        <location evidence="1">Cell membrane</location>
        <topology evidence="1">Multi-pass membrane protein</topology>
    </subcellularLocation>
</comment>
<dbReference type="PANTHER" id="PTHR36838">
    <property type="entry name" value="AUXIN EFFLUX CARRIER FAMILY PROTEIN"/>
    <property type="match status" value="1"/>
</dbReference>